<protein>
    <submittedName>
        <fullName evidence="11">ABC transporter ATP-binding protein</fullName>
    </submittedName>
</protein>
<keyword evidence="12" id="KW-1185">Reference proteome</keyword>
<dbReference type="SMART" id="SM00382">
    <property type="entry name" value="AAA"/>
    <property type="match status" value="2"/>
</dbReference>
<dbReference type="Pfam" id="PF00005">
    <property type="entry name" value="ABC_tran"/>
    <property type="match status" value="2"/>
</dbReference>
<dbReference type="GO" id="GO:0016887">
    <property type="term" value="F:ATP hydrolysis activity"/>
    <property type="evidence" value="ECO:0007669"/>
    <property type="project" value="InterPro"/>
</dbReference>
<dbReference type="NCBIfam" id="NF008453">
    <property type="entry name" value="PRK11308.1"/>
    <property type="match status" value="2"/>
</dbReference>
<dbReference type="CDD" id="cd03257">
    <property type="entry name" value="ABC_NikE_OppD_transporters"/>
    <property type="match status" value="2"/>
</dbReference>
<sequence>MATDSTSSDRVVSQEAVEDPIFEVRNTSVTYNEGKTRVLENVNVSIERNEVLGIVGESGSGKSMFASALLDAIPDPGVLSGQITYNRQDGSSVDLLELSDEELRQFRWEEVSMVFQGAMSSFNPTMKVGAHFTETLKAHDKNVSEGLEFARELLENLYLEPERVLDAYPHELSGGMQQRALIALSMVLDPEVLVMDEPTAALDLLMQRSILTLLDDLQSEYDLTIVFITHDLPLVASLADRMAIIYAFQFAEIGPRDEIIGNSAHPYTRKLLNATPNIDAPLAEMQPIPGEGPAPVNLPSGCRFEPRCPLATEQCRTDDPPLASVDQDNSDHRSACHHWEQAREEIELNFGKTSDDFENTASAETAEPIAKTRHEEPGETPLLSLNDVEVHFEEEQGLLERLTEDPRVVRAVDGVSLDIEEQDLVCLLGESGCGKTTLGKTMIGLQEPTGGSIEYRGQDIWDAKKGGGDIPYDDIRSALQIIHQDPGSALNPNRRIVNILSEPLRHTHPNINRTERRSRMHSLLERIGMAPADEFLDRYPHQLSGGEKQRVALARALLMNPDAILADEAISAVDVSLRIEIMDLMLELQEEFETSFLFISHDLSNARYFAEHGDGRIAVMYLGEIVEIGTAERLIHDPRHPYTEVLRWATPDLDLDSMEASEPPLREVDVPNPVNPPSGCRFHTRCPVAREACREEHPDLQEVSDGDGKAACFREDPNHEYWDSEPLEGAVETREELAEH</sequence>
<gene>
    <name evidence="11" type="ORF">HYG81_01585</name>
</gene>
<feature type="domain" description="ABC transporter" evidence="10">
    <location>
        <begin position="383"/>
        <end position="647"/>
    </location>
</feature>
<evidence type="ECO:0000256" key="1">
    <source>
        <dbReference type="ARBA" id="ARBA00004202"/>
    </source>
</evidence>
<keyword evidence="2" id="KW-0813">Transport</keyword>
<dbReference type="InterPro" id="IPR017871">
    <property type="entry name" value="ABC_transporter-like_CS"/>
</dbReference>
<evidence type="ECO:0000313" key="11">
    <source>
        <dbReference type="EMBL" id="QLK26342.1"/>
    </source>
</evidence>
<keyword evidence="5" id="KW-0547">Nucleotide-binding</keyword>
<dbReference type="PANTHER" id="PTHR43297:SF14">
    <property type="entry name" value="ATPASE AAA-TYPE CORE DOMAIN-CONTAINING PROTEIN"/>
    <property type="match status" value="1"/>
</dbReference>
<accession>A0A7D6GR74</accession>
<keyword evidence="6 11" id="KW-0067">ATP-binding</keyword>
<evidence type="ECO:0000256" key="8">
    <source>
        <dbReference type="ARBA" id="ARBA00023136"/>
    </source>
</evidence>
<dbReference type="InterPro" id="IPR003439">
    <property type="entry name" value="ABC_transporter-like_ATP-bd"/>
</dbReference>
<dbReference type="OrthoDB" id="18209at2157"/>
<dbReference type="Gene3D" id="3.40.50.300">
    <property type="entry name" value="P-loop containing nucleotide triphosphate hydrolases"/>
    <property type="match status" value="2"/>
</dbReference>
<dbReference type="InterPro" id="IPR013563">
    <property type="entry name" value="Oligopep_ABC_C"/>
</dbReference>
<feature type="domain" description="ABC transporter" evidence="10">
    <location>
        <begin position="24"/>
        <end position="272"/>
    </location>
</feature>
<evidence type="ECO:0000256" key="6">
    <source>
        <dbReference type="ARBA" id="ARBA00022840"/>
    </source>
</evidence>
<evidence type="ECO:0000256" key="4">
    <source>
        <dbReference type="ARBA" id="ARBA00022519"/>
    </source>
</evidence>
<evidence type="ECO:0000313" key="12">
    <source>
        <dbReference type="Proteomes" id="UP000510869"/>
    </source>
</evidence>
<proteinExistence type="predicted"/>
<dbReference type="RefSeq" id="WP_180841515.1">
    <property type="nucleotide sequence ID" value="NZ_CP059154.1"/>
</dbReference>
<evidence type="ECO:0000256" key="7">
    <source>
        <dbReference type="ARBA" id="ARBA00022967"/>
    </source>
</evidence>
<dbReference type="Proteomes" id="UP000510869">
    <property type="component" value="Chromosome"/>
</dbReference>
<dbReference type="Pfam" id="PF08352">
    <property type="entry name" value="oligo_HPY"/>
    <property type="match status" value="2"/>
</dbReference>
<dbReference type="GeneID" id="56141856"/>
<dbReference type="GO" id="GO:0005886">
    <property type="term" value="C:plasma membrane"/>
    <property type="evidence" value="ECO:0007669"/>
    <property type="project" value="UniProtKB-SubCell"/>
</dbReference>
<dbReference type="KEGG" id="nay:HYG81_01585"/>
<dbReference type="GO" id="GO:0005524">
    <property type="term" value="F:ATP binding"/>
    <property type="evidence" value="ECO:0007669"/>
    <property type="project" value="UniProtKB-KW"/>
</dbReference>
<reference evidence="11 12" key="1">
    <citation type="submission" date="2020-07" db="EMBL/GenBank/DDBJ databases">
        <title>Natrinema (YPL30) sp. nov. and Haloterrigena xxxxxx (YPL8) sp. nov., isolated from a salt mine.</title>
        <authorList>
            <person name="Cui H."/>
        </authorList>
    </citation>
    <scope>NUCLEOTIDE SEQUENCE [LARGE SCALE GENOMIC DNA]</scope>
    <source>
        <strain evidence="11 12">YPL13</strain>
    </source>
</reference>
<dbReference type="PROSITE" id="PS00211">
    <property type="entry name" value="ABC_TRANSPORTER_1"/>
    <property type="match status" value="2"/>
</dbReference>
<evidence type="ECO:0000256" key="3">
    <source>
        <dbReference type="ARBA" id="ARBA00022475"/>
    </source>
</evidence>
<dbReference type="PROSITE" id="PS50893">
    <property type="entry name" value="ABC_TRANSPORTER_2"/>
    <property type="match status" value="2"/>
</dbReference>
<dbReference type="InterPro" id="IPR050388">
    <property type="entry name" value="ABC_Ni/Peptide_Import"/>
</dbReference>
<evidence type="ECO:0000259" key="10">
    <source>
        <dbReference type="PROSITE" id="PS50893"/>
    </source>
</evidence>
<dbReference type="SUPFAM" id="SSF52540">
    <property type="entry name" value="P-loop containing nucleoside triphosphate hydrolases"/>
    <property type="match status" value="2"/>
</dbReference>
<keyword evidence="8" id="KW-0472">Membrane</keyword>
<dbReference type="GO" id="GO:0015833">
    <property type="term" value="P:peptide transport"/>
    <property type="evidence" value="ECO:0007669"/>
    <property type="project" value="InterPro"/>
</dbReference>
<evidence type="ECO:0000256" key="9">
    <source>
        <dbReference type="SAM" id="MobiDB-lite"/>
    </source>
</evidence>
<keyword evidence="4" id="KW-0997">Cell inner membrane</keyword>
<dbReference type="InterPro" id="IPR027417">
    <property type="entry name" value="P-loop_NTPase"/>
</dbReference>
<keyword evidence="3" id="KW-1003">Cell membrane</keyword>
<feature type="compositionally biased region" description="Basic and acidic residues" evidence="9">
    <location>
        <begin position="731"/>
        <end position="740"/>
    </location>
</feature>
<dbReference type="InterPro" id="IPR003593">
    <property type="entry name" value="AAA+_ATPase"/>
</dbReference>
<dbReference type="PANTHER" id="PTHR43297">
    <property type="entry name" value="OLIGOPEPTIDE TRANSPORT ATP-BINDING PROTEIN APPD"/>
    <property type="match status" value="1"/>
</dbReference>
<dbReference type="AlphaFoldDB" id="A0A7D6GR74"/>
<feature type="compositionally biased region" description="Basic and acidic residues" evidence="9">
    <location>
        <begin position="697"/>
        <end position="722"/>
    </location>
</feature>
<evidence type="ECO:0000256" key="2">
    <source>
        <dbReference type="ARBA" id="ARBA00022448"/>
    </source>
</evidence>
<dbReference type="FunFam" id="3.40.50.300:FF:000016">
    <property type="entry name" value="Oligopeptide ABC transporter ATP-binding component"/>
    <property type="match status" value="1"/>
</dbReference>
<organism evidence="11 12">
    <name type="scientific">Natrinema zhouii</name>
    <dbReference type="NCBI Taxonomy" id="1710539"/>
    <lineage>
        <taxon>Archaea</taxon>
        <taxon>Methanobacteriati</taxon>
        <taxon>Methanobacteriota</taxon>
        <taxon>Stenosarchaea group</taxon>
        <taxon>Halobacteria</taxon>
        <taxon>Halobacteriales</taxon>
        <taxon>Natrialbaceae</taxon>
        <taxon>Natrinema</taxon>
    </lineage>
</organism>
<dbReference type="NCBIfam" id="TIGR01727">
    <property type="entry name" value="oligo_HPY"/>
    <property type="match status" value="2"/>
</dbReference>
<dbReference type="EMBL" id="CP059154">
    <property type="protein sequence ID" value="QLK26342.1"/>
    <property type="molecule type" value="Genomic_DNA"/>
</dbReference>
<evidence type="ECO:0000256" key="5">
    <source>
        <dbReference type="ARBA" id="ARBA00022741"/>
    </source>
</evidence>
<comment type="subcellular location">
    <subcellularLocation>
        <location evidence="1">Cell membrane</location>
        <topology evidence="1">Peripheral membrane protein</topology>
    </subcellularLocation>
</comment>
<keyword evidence="7" id="KW-1278">Translocase</keyword>
<feature type="region of interest" description="Disordered" evidence="9">
    <location>
        <begin position="697"/>
        <end position="740"/>
    </location>
</feature>
<name>A0A7D6GR74_9EURY</name>